<dbReference type="KEGG" id="senf:GJR95_13920"/>
<reference evidence="1 2" key="1">
    <citation type="submission" date="2019-11" db="EMBL/GenBank/DDBJ databases">
        <title>Spirosoma endbachense sp. nov., isolated from a natural salt meadow.</title>
        <authorList>
            <person name="Rojas J."/>
            <person name="Ambika Manirajan B."/>
            <person name="Ratering S."/>
            <person name="Suarez C."/>
            <person name="Geissler-Plaum R."/>
            <person name="Schnell S."/>
        </authorList>
    </citation>
    <scope>NUCLEOTIDE SEQUENCE [LARGE SCALE GENOMIC DNA]</scope>
    <source>
        <strain evidence="1 2">I-24</strain>
    </source>
</reference>
<keyword evidence="2" id="KW-1185">Reference proteome</keyword>
<dbReference type="EMBL" id="CP045997">
    <property type="protein sequence ID" value="QHV96039.1"/>
    <property type="molecule type" value="Genomic_DNA"/>
</dbReference>
<dbReference type="Proteomes" id="UP000464577">
    <property type="component" value="Chromosome"/>
</dbReference>
<accession>A0A6P1VWH6</accession>
<dbReference type="AlphaFoldDB" id="A0A6P1VWH6"/>
<proteinExistence type="predicted"/>
<gene>
    <name evidence="1" type="ORF">GJR95_13920</name>
</gene>
<organism evidence="1 2">
    <name type="scientific">Spirosoma endbachense</name>
    <dbReference type="NCBI Taxonomy" id="2666025"/>
    <lineage>
        <taxon>Bacteria</taxon>
        <taxon>Pseudomonadati</taxon>
        <taxon>Bacteroidota</taxon>
        <taxon>Cytophagia</taxon>
        <taxon>Cytophagales</taxon>
        <taxon>Cytophagaceae</taxon>
        <taxon>Spirosoma</taxon>
    </lineage>
</organism>
<sequence length="124" mass="13783">MNISTHSSFFLPCLPIPDQPLAFNRLARSSVGNSRLCQWQPDDFYGATLFAIVQFVNDQNRVSITKQKISPVSEISIVWGAGYPHDFFSAAQKWRFALGSPPIKYTGLTGRPISLGVKNTHTIV</sequence>
<protein>
    <submittedName>
        <fullName evidence="1">Uncharacterized protein</fullName>
    </submittedName>
</protein>
<evidence type="ECO:0000313" key="1">
    <source>
        <dbReference type="EMBL" id="QHV96039.1"/>
    </source>
</evidence>
<dbReference type="RefSeq" id="WP_162386446.1">
    <property type="nucleotide sequence ID" value="NZ_CP045997.1"/>
</dbReference>
<name>A0A6P1VWH6_9BACT</name>
<evidence type="ECO:0000313" key="2">
    <source>
        <dbReference type="Proteomes" id="UP000464577"/>
    </source>
</evidence>